<dbReference type="PROSITE" id="PS50181">
    <property type="entry name" value="FBOX"/>
    <property type="match status" value="2"/>
</dbReference>
<dbReference type="Proteomes" id="UP000823674">
    <property type="component" value="Chromosome A09"/>
</dbReference>
<accession>A0ABQ7LKU3</accession>
<dbReference type="Gene3D" id="3.30.70.2890">
    <property type="entry name" value="XS domain"/>
    <property type="match status" value="1"/>
</dbReference>
<dbReference type="InterPro" id="IPR038588">
    <property type="entry name" value="XS_domain_sf"/>
</dbReference>
<dbReference type="InterPro" id="IPR005381">
    <property type="entry name" value="Znf-XS_domain"/>
</dbReference>
<keyword evidence="2" id="KW-0943">RNA-mediated gene silencing</keyword>
<feature type="coiled-coil region" evidence="3">
    <location>
        <begin position="1429"/>
        <end position="1549"/>
    </location>
</feature>
<organism evidence="6 7">
    <name type="scientific">Brassica rapa subsp. trilocularis</name>
    <dbReference type="NCBI Taxonomy" id="1813537"/>
    <lineage>
        <taxon>Eukaryota</taxon>
        <taxon>Viridiplantae</taxon>
        <taxon>Streptophyta</taxon>
        <taxon>Embryophyta</taxon>
        <taxon>Tracheophyta</taxon>
        <taxon>Spermatophyta</taxon>
        <taxon>Magnoliopsida</taxon>
        <taxon>eudicotyledons</taxon>
        <taxon>Gunneridae</taxon>
        <taxon>Pentapetalae</taxon>
        <taxon>rosids</taxon>
        <taxon>malvids</taxon>
        <taxon>Brassicales</taxon>
        <taxon>Brassicaceae</taxon>
        <taxon>Brassiceae</taxon>
        <taxon>Brassica</taxon>
    </lineage>
</organism>
<dbReference type="Pfam" id="PF24758">
    <property type="entry name" value="LRR_At5g56370"/>
    <property type="match status" value="2"/>
</dbReference>
<dbReference type="InterPro" id="IPR005379">
    <property type="entry name" value="FDM1-5/IDN2_XH"/>
</dbReference>
<dbReference type="PANTHER" id="PTHR21596:SF23">
    <property type="entry name" value="FACTOR OF DNA METHYLATION 4"/>
    <property type="match status" value="1"/>
</dbReference>
<dbReference type="Pfam" id="PF03468">
    <property type="entry name" value="XS"/>
    <property type="match status" value="1"/>
</dbReference>
<reference evidence="6 7" key="1">
    <citation type="submission" date="2021-03" db="EMBL/GenBank/DDBJ databases">
        <authorList>
            <person name="King G.J."/>
            <person name="Bancroft I."/>
            <person name="Baten A."/>
            <person name="Bloomfield J."/>
            <person name="Borpatragohain P."/>
            <person name="He Z."/>
            <person name="Irish N."/>
            <person name="Irwin J."/>
            <person name="Liu K."/>
            <person name="Mauleon R.P."/>
            <person name="Moore J."/>
            <person name="Morris R."/>
            <person name="Ostergaard L."/>
            <person name="Wang B."/>
            <person name="Wells R."/>
        </authorList>
    </citation>
    <scope>NUCLEOTIDE SEQUENCE [LARGE SCALE GENOMIC DNA]</scope>
    <source>
        <strain evidence="6">R-o-18</strain>
        <tissue evidence="6">Leaf</tissue>
    </source>
</reference>
<gene>
    <name evidence="6" type="primary">A09p077250.1_BraROA</name>
    <name evidence="6" type="ORF">IGI04_038669</name>
</gene>
<dbReference type="InterPro" id="IPR006566">
    <property type="entry name" value="FBD"/>
</dbReference>
<feature type="domain" description="F-box" evidence="5">
    <location>
        <begin position="504"/>
        <end position="540"/>
    </location>
</feature>
<evidence type="ECO:0000256" key="2">
    <source>
        <dbReference type="ARBA" id="ARBA00023158"/>
    </source>
</evidence>
<feature type="region of interest" description="Disordered" evidence="4">
    <location>
        <begin position="1095"/>
        <end position="1162"/>
    </location>
</feature>
<protein>
    <recommendedName>
        <fullName evidence="5">F-box domain-containing protein</fullName>
    </recommendedName>
</protein>
<dbReference type="SUPFAM" id="SSF52058">
    <property type="entry name" value="L domain-like"/>
    <property type="match status" value="1"/>
</dbReference>
<dbReference type="SUPFAM" id="SSF81383">
    <property type="entry name" value="F-box domain"/>
    <property type="match status" value="2"/>
</dbReference>
<dbReference type="InterPro" id="IPR036047">
    <property type="entry name" value="F-box-like_dom_sf"/>
</dbReference>
<keyword evidence="1 3" id="KW-0175">Coiled coil</keyword>
<dbReference type="Pfam" id="PF03470">
    <property type="entry name" value="zf-XS"/>
    <property type="match status" value="1"/>
</dbReference>
<dbReference type="InterPro" id="IPR053781">
    <property type="entry name" value="F-box_AtFBL13-like"/>
</dbReference>
<dbReference type="InterPro" id="IPR055411">
    <property type="entry name" value="LRR_FXL15/At3g58940/PEG3-like"/>
</dbReference>
<dbReference type="InterPro" id="IPR045177">
    <property type="entry name" value="FDM1-5/IDN2"/>
</dbReference>
<dbReference type="SMART" id="SM00256">
    <property type="entry name" value="FBOX"/>
    <property type="match status" value="2"/>
</dbReference>
<dbReference type="Pfam" id="PF03469">
    <property type="entry name" value="XH"/>
    <property type="match status" value="1"/>
</dbReference>
<evidence type="ECO:0000256" key="3">
    <source>
        <dbReference type="SAM" id="Coils"/>
    </source>
</evidence>
<evidence type="ECO:0000259" key="5">
    <source>
        <dbReference type="PROSITE" id="PS50181"/>
    </source>
</evidence>
<dbReference type="EMBL" id="JADBGQ010000008">
    <property type="protein sequence ID" value="KAG5387199.1"/>
    <property type="molecule type" value="Genomic_DNA"/>
</dbReference>
<feature type="coiled-coil region" evidence="3">
    <location>
        <begin position="1320"/>
        <end position="1401"/>
    </location>
</feature>
<keyword evidence="7" id="KW-1185">Reference proteome</keyword>
<dbReference type="Gene3D" id="1.20.1280.50">
    <property type="match status" value="2"/>
</dbReference>
<dbReference type="Pfam" id="PF00646">
    <property type="entry name" value="F-box"/>
    <property type="match status" value="2"/>
</dbReference>
<name>A0ABQ7LKU3_BRACM</name>
<dbReference type="Pfam" id="PF08387">
    <property type="entry name" value="FBD"/>
    <property type="match status" value="2"/>
</dbReference>
<proteinExistence type="predicted"/>
<dbReference type="InterPro" id="IPR001810">
    <property type="entry name" value="F-box_dom"/>
</dbReference>
<sequence length="1689" mass="193622">MSGRDRISGLPESLLTQILSHLPTKQSVQTSVLSKRWENVYLSVPGLDLDCSVLPNYDADEVILSFLSFIDKLLEFSPELSLLKVKIKCRNTMIDGFTDRIGTMIDRGTQHLDVVSSTDYYEDTLNDLLPVVDFMPMNLLTSKTLVYLKLSSSGLRDPGFVSMPCLRFLHLEEVKWLVHLEKLVSGCPVLEELTLVRDLDDEYSRRHEEFTAMRVRSRSLKKFRVPLKHRWDCSSEVRCTVEIDAPGLEHMSLGEDQFDSVVVKKLSCLLVVELDIKFVVNFGEFFDPSDASKRTEIRAFLNGISSVRHMIISAKTVKALDLYSKEGMIPKFNNLSRLEAVFHGKLLQFLPAFLECCPNLKHLILKVVHSEEMDEGLELADVPRCVSSTLECVEIQEKLELEEGKMKATSYFLGNSAVLKKLILSPTAYDPRYVVESEIVDKVNKLTKRSTGCEIIIRAMEEFRFQTKSCHFSLSLSRFRSLPPIQSSGGSKPIHGFRFVMSGMDRISELPESLLTQILSYLPTNQSVQTSVLSKRWENLYLSVPGLDLNCSVIPNYDADEVILSFLSFIDKLLEFSPESVLFKVKVKCRNTMIDGFRDRIGMMIDRGTQHLDVVSSTHCLEDDNFHYPIVDMMPMNLYTSKTLVYLKLSSSGLMDPGFVSMPCLKFMHLEEVKWRVHLEKLLSGCPVLEEMTLSRDMDDDYAIGNEEFMVMRVRSRSLKRFSVLPLRQARDYHSRVECTLEIDAPGLEHMSLGDDQFDSIVVKNLASLLVVELDIKFFVKVGVLFNTWDVSKSNEIREFLDGISSVGHMIISGMTVHAFEHYSKAGIIPKFNNLSRLEAVFHGKLLQFLPAFLECCPNLKHLILKVVHSEEMDEGLELADVPRCVSSTLECVEIQEKLELEEGKMKATSYFFGNSAVLKKLILSPTAYDPRNVLESKIWEKVNKLAKRSAGCEIIIRAMEEEVEMYSRRELDDLEYRYYSEMKDGTRKVKISDSLFRCPFCYIDRKRDYDFDDLLRHAYNISGSSRTKDGARHLALERYMKKYLRPLERPSSDVSSLPTEVLTGSWITAGSSSSATGEVNSSVVKSSSPCIAEAEPMSVSGGDVPVPSGEERQMFSPKHNSSLSNQDNTHPSKRACLTAGGKEGEEPVQQSGLSHGAPRYPQRRDPLAARNDGLMFVHPWKGILANISRTFNEKTRKFAGESGSKIREEFVSKGFNPHKVEPLWNGRVGFTGFAIVYFGKDWEAYRNATMFEKHFEVNQCGKRDYDSARDRGEELYGWIAKREDYYSRTVVGDHLRKQGDLVTVSGKEAEQQRRAFTLVSNLENTLETKSTNLEEIESKYKETSTELQRSMKEKDEMINAHNEKMSSMQQKARDYLASVKNEHEKAAQHLEAQRKEFEERERYLDKCQTLNKTERRKLQWQKQKNLMATEEQNKADEEMTRLAKQQQREKDELRERVKKLEKKLDDELALELEIERMRGGLQVMGHMEDPDMKEEIEKTKEKLREKEEESEFQESLYQALVVKHGYTNDELQDARKALIRSMQELTLRGQISVKRMGALDEKPFQKLTKERYPAEEADVEAAKLCSLWDNHLRDSAWHPIKVVLIDGNPKEVLNEEDEKLQELKKGLGDEVFEAVTQALMERNEYNGSGRYIVPELWNFKEGRKATLKEGVVYLMKLWTHLKPKPKRK</sequence>
<dbReference type="InterPro" id="IPR005380">
    <property type="entry name" value="XS_domain"/>
</dbReference>
<evidence type="ECO:0000256" key="4">
    <source>
        <dbReference type="SAM" id="MobiDB-lite"/>
    </source>
</evidence>
<dbReference type="PANTHER" id="PTHR21596">
    <property type="entry name" value="RIBONUCLEASE P SUBUNIT P38"/>
    <property type="match status" value="1"/>
</dbReference>
<feature type="domain" description="F-box" evidence="5">
    <location>
        <begin position="4"/>
        <end position="40"/>
    </location>
</feature>
<evidence type="ECO:0000313" key="7">
    <source>
        <dbReference type="Proteomes" id="UP000823674"/>
    </source>
</evidence>
<dbReference type="SMART" id="SM00579">
    <property type="entry name" value="FBD"/>
    <property type="match status" value="2"/>
</dbReference>
<dbReference type="CDD" id="cd22160">
    <property type="entry name" value="F-box_AtFBL13-like"/>
    <property type="match status" value="2"/>
</dbReference>
<comment type="caution">
    <text evidence="6">The sequence shown here is derived from an EMBL/GenBank/DDBJ whole genome shotgun (WGS) entry which is preliminary data.</text>
</comment>
<evidence type="ECO:0000256" key="1">
    <source>
        <dbReference type="ARBA" id="ARBA00023054"/>
    </source>
</evidence>
<dbReference type="CDD" id="cd12266">
    <property type="entry name" value="RRM_like_XS"/>
    <property type="match status" value="1"/>
</dbReference>
<feature type="compositionally biased region" description="Polar residues" evidence="4">
    <location>
        <begin position="1119"/>
        <end position="1130"/>
    </location>
</feature>
<evidence type="ECO:0000313" key="6">
    <source>
        <dbReference type="EMBL" id="KAG5387199.1"/>
    </source>
</evidence>